<dbReference type="AlphaFoldDB" id="A0AA88WM33"/>
<protein>
    <submittedName>
        <fullName evidence="3">Uncharacterized protein</fullName>
    </submittedName>
</protein>
<proteinExistence type="predicted"/>
<dbReference type="InterPro" id="IPR046830">
    <property type="entry name" value="Calmod_bind_M"/>
</dbReference>
<organism evidence="3 4">
    <name type="scientific">Escallonia herrerae</name>
    <dbReference type="NCBI Taxonomy" id="1293975"/>
    <lineage>
        <taxon>Eukaryota</taxon>
        <taxon>Viridiplantae</taxon>
        <taxon>Streptophyta</taxon>
        <taxon>Embryophyta</taxon>
        <taxon>Tracheophyta</taxon>
        <taxon>Spermatophyta</taxon>
        <taxon>Magnoliopsida</taxon>
        <taxon>eudicotyledons</taxon>
        <taxon>Gunneridae</taxon>
        <taxon>Pentapetalae</taxon>
        <taxon>asterids</taxon>
        <taxon>campanulids</taxon>
        <taxon>Escalloniales</taxon>
        <taxon>Escalloniaceae</taxon>
        <taxon>Escallonia</taxon>
    </lineage>
</organism>
<name>A0AA88WM33_9ASTE</name>
<dbReference type="GO" id="GO:0005634">
    <property type="term" value="C:nucleus"/>
    <property type="evidence" value="ECO:0007669"/>
    <property type="project" value="TreeGrafter"/>
</dbReference>
<evidence type="ECO:0000313" key="3">
    <source>
        <dbReference type="EMBL" id="KAK3030087.1"/>
    </source>
</evidence>
<accession>A0AA88WM33</accession>
<evidence type="ECO:0000259" key="2">
    <source>
        <dbReference type="Pfam" id="PF20451"/>
    </source>
</evidence>
<dbReference type="Proteomes" id="UP001188597">
    <property type="component" value="Unassembled WGS sequence"/>
</dbReference>
<dbReference type="PANTHER" id="PTHR31713:SF14">
    <property type="entry name" value="CALMODULIN-BINDING PROTEIN 60 A"/>
    <property type="match status" value="1"/>
</dbReference>
<dbReference type="GO" id="GO:0003700">
    <property type="term" value="F:DNA-binding transcription factor activity"/>
    <property type="evidence" value="ECO:0007669"/>
    <property type="project" value="TreeGrafter"/>
</dbReference>
<gene>
    <name evidence="3" type="ORF">RJ639_037635</name>
</gene>
<comment type="caution">
    <text evidence="3">The sequence shown here is derived from an EMBL/GenBank/DDBJ whole genome shotgun (WGS) entry which is preliminary data.</text>
</comment>
<feature type="domain" description="Calmodulin binding protein central" evidence="2">
    <location>
        <begin position="238"/>
        <end position="300"/>
    </location>
</feature>
<dbReference type="Pfam" id="PF07887">
    <property type="entry name" value="Calmodulin_bind"/>
    <property type="match status" value="1"/>
</dbReference>
<sequence>MFYIYRRMYQNSSTRIHQAIQGKNKKKILLDSAAGIWNQSSDLSKAAFQMVKEESAGEKLLPPLKRSSENEIHTSDPRCFKLHFFNKISSPVLTKETIQGVEGASIPVGIVDCHTGQVVTSGPAASAEVDIMVLKADPDVKGENWTPEVFEKKIVREIEGKKNLLKGSLRLKLKEGVSSVGEIYFTHNRHWMKKCHFRLGARVVNNDLRVTVKEARTDPFLVKDNRKKYDEKHFPPSLSDEVWRLKTICRKGKYHQQLSKANINTVQDFLTSFNNDPKRLQQILGPGAKLKVPVDHARTCIVTDKIYLYNSPNLEPNTGVVFNDVGQADARKSEPLAFQHRADVLQFDDENSFIQSLSNSLNPLNSSGLGCLDGNNHASSEMNSNYVQTQPSTFFPGIVPSTSPTEDITFWDYWDSSDIYKMELACDQGFNPGDCNLQNENTSVTYAHQENDASSFTSVDGQAGRSAPVNGILTFLFVATKKIFTGLGQLQMCRPNHLELLDQTVLRPRFAMVCPLKLESMLLPIIQYCFVHFFLIVIDNRLMPTSRVLSAFVHWKMY</sequence>
<reference evidence="3" key="1">
    <citation type="submission" date="2022-12" db="EMBL/GenBank/DDBJ databases">
        <title>Draft genome assemblies for two species of Escallonia (Escalloniales).</title>
        <authorList>
            <person name="Chanderbali A."/>
            <person name="Dervinis C."/>
            <person name="Anghel I."/>
            <person name="Soltis D."/>
            <person name="Soltis P."/>
            <person name="Zapata F."/>
        </authorList>
    </citation>
    <scope>NUCLEOTIDE SEQUENCE</scope>
    <source>
        <strain evidence="3">UCBG64.0493</strain>
        <tissue evidence="3">Leaf</tissue>
    </source>
</reference>
<keyword evidence="4" id="KW-1185">Reference proteome</keyword>
<evidence type="ECO:0000259" key="1">
    <source>
        <dbReference type="Pfam" id="PF07887"/>
    </source>
</evidence>
<dbReference type="InterPro" id="IPR012416">
    <property type="entry name" value="CBP60"/>
</dbReference>
<dbReference type="Pfam" id="PF20451">
    <property type="entry name" value="Calmod_bind_M"/>
    <property type="match status" value="1"/>
</dbReference>
<evidence type="ECO:0000313" key="4">
    <source>
        <dbReference type="Proteomes" id="UP001188597"/>
    </source>
</evidence>
<dbReference type="InterPro" id="IPR046831">
    <property type="entry name" value="Calmodulin_bind_N"/>
</dbReference>
<dbReference type="EMBL" id="JAVXUP010000352">
    <property type="protein sequence ID" value="KAK3030087.1"/>
    <property type="molecule type" value="Genomic_DNA"/>
</dbReference>
<dbReference type="PANTHER" id="PTHR31713">
    <property type="entry name" value="OS02G0177800 PROTEIN"/>
    <property type="match status" value="1"/>
</dbReference>
<dbReference type="GO" id="GO:0080142">
    <property type="term" value="P:regulation of salicylic acid biosynthetic process"/>
    <property type="evidence" value="ECO:0007669"/>
    <property type="project" value="TreeGrafter"/>
</dbReference>
<feature type="domain" description="Calmodulin binding protein-like N-terminal" evidence="1">
    <location>
        <begin position="80"/>
        <end position="225"/>
    </location>
</feature>
<dbReference type="GO" id="GO:0043565">
    <property type="term" value="F:sequence-specific DNA binding"/>
    <property type="evidence" value="ECO:0007669"/>
    <property type="project" value="TreeGrafter"/>
</dbReference>
<dbReference type="GO" id="GO:0005516">
    <property type="term" value="F:calmodulin binding"/>
    <property type="evidence" value="ECO:0007669"/>
    <property type="project" value="InterPro"/>
</dbReference>